<feature type="compositionally biased region" description="Polar residues" evidence="1">
    <location>
        <begin position="49"/>
        <end position="58"/>
    </location>
</feature>
<protein>
    <submittedName>
        <fullName evidence="3">Uncharacterized protein</fullName>
    </submittedName>
</protein>
<name>A0A830EPU8_9EURY</name>
<accession>A0A830EPU8</accession>
<proteinExistence type="predicted"/>
<reference evidence="3" key="2">
    <citation type="submission" date="2020-09" db="EMBL/GenBank/DDBJ databases">
        <authorList>
            <person name="Sun Q."/>
            <person name="Ohkuma M."/>
        </authorList>
    </citation>
    <scope>NUCLEOTIDE SEQUENCE</scope>
    <source>
        <strain evidence="3">JCM 19018</strain>
    </source>
</reference>
<feature type="region of interest" description="Disordered" evidence="1">
    <location>
        <begin position="49"/>
        <end position="86"/>
    </location>
</feature>
<keyword evidence="2" id="KW-0812">Transmembrane</keyword>
<feature type="transmembrane region" description="Helical" evidence="2">
    <location>
        <begin position="94"/>
        <end position="120"/>
    </location>
</feature>
<evidence type="ECO:0000313" key="4">
    <source>
        <dbReference type="Proteomes" id="UP000614221"/>
    </source>
</evidence>
<gene>
    <name evidence="3" type="ORF">GCM10009067_37700</name>
</gene>
<reference evidence="3" key="1">
    <citation type="journal article" date="2014" name="Int. J. Syst. Evol. Microbiol.">
        <title>Complete genome sequence of Corynebacterium casei LMG S-19264T (=DSM 44701T), isolated from a smear-ripened cheese.</title>
        <authorList>
            <consortium name="US DOE Joint Genome Institute (JGI-PGF)"/>
            <person name="Walter F."/>
            <person name="Albersmeier A."/>
            <person name="Kalinowski J."/>
            <person name="Ruckert C."/>
        </authorList>
    </citation>
    <scope>NUCLEOTIDE SEQUENCE</scope>
    <source>
        <strain evidence="3">JCM 19018</strain>
    </source>
</reference>
<evidence type="ECO:0000256" key="1">
    <source>
        <dbReference type="SAM" id="MobiDB-lite"/>
    </source>
</evidence>
<organism evidence="3 4">
    <name type="scientific">Haloarcula sebkhae</name>
    <dbReference type="NCBI Taxonomy" id="932660"/>
    <lineage>
        <taxon>Archaea</taxon>
        <taxon>Methanobacteriati</taxon>
        <taxon>Methanobacteriota</taxon>
        <taxon>Stenosarchaea group</taxon>
        <taxon>Halobacteria</taxon>
        <taxon>Halobacteriales</taxon>
        <taxon>Haloarculaceae</taxon>
        <taxon>Haloarcula</taxon>
    </lineage>
</organism>
<keyword evidence="2" id="KW-0472">Membrane</keyword>
<sequence>MLVDGEVVNQTSMTVPADTEQTVTLSTVVTTPGTFQIGFNDVNAGEVQVTESQLQTDENGGAEPKTEPTGTEPAVQTEPAVDGDGGLGPLPATVMGISTVLVIGGLLGALLLFGVVIVLLRRGGSRNDSGFEL</sequence>
<keyword evidence="2" id="KW-1133">Transmembrane helix</keyword>
<dbReference type="AlphaFoldDB" id="A0A830EPU8"/>
<dbReference type="Proteomes" id="UP000614221">
    <property type="component" value="Unassembled WGS sequence"/>
</dbReference>
<evidence type="ECO:0000256" key="2">
    <source>
        <dbReference type="SAM" id="Phobius"/>
    </source>
</evidence>
<dbReference type="EMBL" id="BMPD01000009">
    <property type="protein sequence ID" value="GGK81914.1"/>
    <property type="molecule type" value="Genomic_DNA"/>
</dbReference>
<evidence type="ECO:0000313" key="3">
    <source>
        <dbReference type="EMBL" id="GGK81914.1"/>
    </source>
</evidence>
<comment type="caution">
    <text evidence="3">The sequence shown here is derived from an EMBL/GenBank/DDBJ whole genome shotgun (WGS) entry which is preliminary data.</text>
</comment>